<evidence type="ECO:0000259" key="1">
    <source>
        <dbReference type="PROSITE" id="PS50943"/>
    </source>
</evidence>
<dbReference type="InterPro" id="IPR036390">
    <property type="entry name" value="WH_DNA-bd_sf"/>
</dbReference>
<dbReference type="SMART" id="SM00530">
    <property type="entry name" value="HTH_XRE"/>
    <property type="match status" value="1"/>
</dbReference>
<dbReference type="GO" id="GO:0003677">
    <property type="term" value="F:DNA binding"/>
    <property type="evidence" value="ECO:0007669"/>
    <property type="project" value="InterPro"/>
</dbReference>
<feature type="domain" description="HTH cro/C1-type" evidence="1">
    <location>
        <begin position="13"/>
        <end position="67"/>
    </location>
</feature>
<dbReference type="InterPro" id="IPR010982">
    <property type="entry name" value="Lambda_DNA-bd_dom_sf"/>
</dbReference>
<dbReference type="AlphaFoldDB" id="A0AAE5LGV5"/>
<evidence type="ECO:0000313" key="3">
    <source>
        <dbReference type="Proteomes" id="UP000572722"/>
    </source>
</evidence>
<protein>
    <submittedName>
        <fullName evidence="2">Helix-turn-helix transcriptional regulator</fullName>
    </submittedName>
</protein>
<sequence>MDQNLAVEICRLIKRELKKVGVSYQDLAEQLDLSIVSVKRLLNNAQPMSMQRLIHISQIIELPLSQLLKLAEQNLNTLPLFTTEQDTAFYQCPPLFTFWSELAEHKTVDDIAQRYQLDQASVHLYLRMLEKADLISLGINNQCKLLVPGHTAFEQGARYPEFFTTRVLSGLQKRVINIPVEDDQAFLVSLKAELTHQEFLEINHKLEDWMFTLLRESQDITARDGLKVAPYTFGFMGAQGAFHDTLPAIVRLTEKQ</sequence>
<dbReference type="SUPFAM" id="SSF47413">
    <property type="entry name" value="lambda repressor-like DNA-binding domains"/>
    <property type="match status" value="1"/>
</dbReference>
<proteinExistence type="predicted"/>
<gene>
    <name evidence="2" type="ORF">F0237_03905</name>
</gene>
<organism evidence="2 3">
    <name type="scientific">Vibrio tubiashii</name>
    <dbReference type="NCBI Taxonomy" id="29498"/>
    <lineage>
        <taxon>Bacteria</taxon>
        <taxon>Pseudomonadati</taxon>
        <taxon>Pseudomonadota</taxon>
        <taxon>Gammaproteobacteria</taxon>
        <taxon>Vibrionales</taxon>
        <taxon>Vibrionaceae</taxon>
        <taxon>Vibrio</taxon>
        <taxon>Vibrio oreintalis group</taxon>
    </lineage>
</organism>
<dbReference type="PROSITE" id="PS50943">
    <property type="entry name" value="HTH_CROC1"/>
    <property type="match status" value="1"/>
</dbReference>
<dbReference type="Pfam" id="PF13443">
    <property type="entry name" value="HTH_26"/>
    <property type="match status" value="1"/>
</dbReference>
<dbReference type="InterPro" id="IPR001387">
    <property type="entry name" value="Cro/C1-type_HTH"/>
</dbReference>
<dbReference type="RefSeq" id="WP_171320505.1">
    <property type="nucleotide sequence ID" value="NZ_VTXO01000001.1"/>
</dbReference>
<reference evidence="2 3" key="1">
    <citation type="submission" date="2019-08" db="EMBL/GenBank/DDBJ databases">
        <title>Draft genome sequencing and comparative genomics of hatchery-associated Vibrios.</title>
        <authorList>
            <person name="Kehlet-Delgado H."/>
            <person name="Mueller R.S."/>
        </authorList>
    </citation>
    <scope>NUCLEOTIDE SEQUENCE [LARGE SCALE GENOMIC DNA]</scope>
    <source>
        <strain evidence="2 3">01-65-5-1</strain>
    </source>
</reference>
<dbReference type="SUPFAM" id="SSF46785">
    <property type="entry name" value="Winged helix' DNA-binding domain"/>
    <property type="match status" value="1"/>
</dbReference>
<dbReference type="CDD" id="cd00093">
    <property type="entry name" value="HTH_XRE"/>
    <property type="match status" value="1"/>
</dbReference>
<name>A0AAE5LGV5_9VIBR</name>
<accession>A0AAE5LGV5</accession>
<dbReference type="EMBL" id="VTXO01000001">
    <property type="protein sequence ID" value="NOI79799.1"/>
    <property type="molecule type" value="Genomic_DNA"/>
</dbReference>
<dbReference type="Gene3D" id="1.10.260.40">
    <property type="entry name" value="lambda repressor-like DNA-binding domains"/>
    <property type="match status" value="1"/>
</dbReference>
<comment type="caution">
    <text evidence="2">The sequence shown here is derived from an EMBL/GenBank/DDBJ whole genome shotgun (WGS) entry which is preliminary data.</text>
</comment>
<evidence type="ECO:0000313" key="2">
    <source>
        <dbReference type="EMBL" id="NOI79799.1"/>
    </source>
</evidence>
<dbReference type="Proteomes" id="UP000572722">
    <property type="component" value="Unassembled WGS sequence"/>
</dbReference>